<protein>
    <submittedName>
        <fullName evidence="1">DNA-binding protein</fullName>
    </submittedName>
</protein>
<dbReference type="AlphaFoldDB" id="A0A096BKH4"/>
<dbReference type="GO" id="GO:0003677">
    <property type="term" value="F:DNA binding"/>
    <property type="evidence" value="ECO:0007669"/>
    <property type="project" value="UniProtKB-KW"/>
</dbReference>
<keyword evidence="1" id="KW-0238">DNA-binding</keyword>
<comment type="caution">
    <text evidence="1">The sequence shown here is derived from an EMBL/GenBank/DDBJ whole genome shotgun (WGS) entry which is preliminary data.</text>
</comment>
<dbReference type="EMBL" id="JRNQ01000098">
    <property type="protein sequence ID" value="KGF43197.1"/>
    <property type="molecule type" value="Genomic_DNA"/>
</dbReference>
<evidence type="ECO:0000313" key="1">
    <source>
        <dbReference type="EMBL" id="KGF43197.1"/>
    </source>
</evidence>
<gene>
    <name evidence="1" type="ORF">HMPREF0647_10410</name>
</gene>
<reference evidence="1 2" key="1">
    <citation type="submission" date="2014-07" db="EMBL/GenBank/DDBJ databases">
        <authorList>
            <person name="McCorrison J."/>
            <person name="Sanka R."/>
            <person name="Torralba M."/>
            <person name="Gillis M."/>
            <person name="Haft D.H."/>
            <person name="Methe B."/>
            <person name="Sutton G."/>
            <person name="Nelson K.E."/>
        </authorList>
    </citation>
    <scope>NUCLEOTIDE SEQUENCE [LARGE SCALE GENOMIC DNA]</scope>
    <source>
        <strain evidence="1 2">DNF00320</strain>
    </source>
</reference>
<accession>A0A096BKH4</accession>
<sequence length="200" mass="23072">MYRQSIIWTAPMVDFLIDHHKEMNNTALAGHLDISLSCLRRKLHELCLRKRPVTKAMAEANMVRKLYYNHSYSEIAKLTGISTRSVSRIVKKYHLERTADETRQIRSRSRKSIIKREKARVLFGLPQKTNIKVVGNKKRVVLKSILKSCGYIVIPGHNTLYYNEQLKRRPIREGNGQRLGLTFQPMSAYLAASAQCSPFT</sequence>
<organism evidence="1 2">
    <name type="scientific">Prevotella bivia DNF00320</name>
    <dbReference type="NCBI Taxonomy" id="1401068"/>
    <lineage>
        <taxon>Bacteria</taxon>
        <taxon>Pseudomonadati</taxon>
        <taxon>Bacteroidota</taxon>
        <taxon>Bacteroidia</taxon>
        <taxon>Bacteroidales</taxon>
        <taxon>Prevotellaceae</taxon>
        <taxon>Prevotella</taxon>
    </lineage>
</organism>
<dbReference type="OrthoDB" id="1070316at2"/>
<dbReference type="Proteomes" id="UP000029525">
    <property type="component" value="Unassembled WGS sequence"/>
</dbReference>
<dbReference type="RefSeq" id="WP_036868527.1">
    <property type="nucleotide sequence ID" value="NZ_JRNQ01000098.1"/>
</dbReference>
<evidence type="ECO:0000313" key="2">
    <source>
        <dbReference type="Proteomes" id="UP000029525"/>
    </source>
</evidence>
<name>A0A096BKH4_9BACT</name>
<proteinExistence type="predicted"/>